<evidence type="ECO:0000313" key="2">
    <source>
        <dbReference type="EMBL" id="NAS12164.1"/>
    </source>
</evidence>
<dbReference type="GO" id="GO:0018169">
    <property type="term" value="F:ribosomal S6-glutamic acid ligase activity"/>
    <property type="evidence" value="ECO:0007669"/>
    <property type="project" value="TreeGrafter"/>
</dbReference>
<comment type="caution">
    <text evidence="2">The sequence shown here is derived from an EMBL/GenBank/DDBJ whole genome shotgun (WGS) entry which is preliminary data.</text>
</comment>
<dbReference type="PANTHER" id="PTHR21621:SF0">
    <property type="entry name" value="BETA-CITRYLGLUTAMATE SYNTHASE B-RELATED"/>
    <property type="match status" value="1"/>
</dbReference>
<reference evidence="2 3" key="1">
    <citation type="submission" date="2020-01" db="EMBL/GenBank/DDBJ databases">
        <title>Bacteria diversity of Porities sp.</title>
        <authorList>
            <person name="Wang G."/>
        </authorList>
    </citation>
    <scope>NUCLEOTIDE SEQUENCE [LARGE SCALE GENOMIC DNA]</scope>
    <source>
        <strain evidence="2 3">R33</strain>
    </source>
</reference>
<feature type="domain" description="Alpha-L-glutamate ligase-related protein ATP-grasp" evidence="1">
    <location>
        <begin position="19"/>
        <end position="285"/>
    </location>
</feature>
<dbReference type="Proteomes" id="UP000475249">
    <property type="component" value="Unassembled WGS sequence"/>
</dbReference>
<dbReference type="SUPFAM" id="SSF56059">
    <property type="entry name" value="Glutathione synthetase ATP-binding domain-like"/>
    <property type="match status" value="1"/>
</dbReference>
<organism evidence="2 3">
    <name type="scientific">Poritiphilus flavus</name>
    <dbReference type="NCBI Taxonomy" id="2697053"/>
    <lineage>
        <taxon>Bacteria</taxon>
        <taxon>Pseudomonadati</taxon>
        <taxon>Bacteroidota</taxon>
        <taxon>Flavobacteriia</taxon>
        <taxon>Flavobacteriales</taxon>
        <taxon>Flavobacteriaceae</taxon>
        <taxon>Poritiphilus</taxon>
    </lineage>
</organism>
<dbReference type="PANTHER" id="PTHR21621">
    <property type="entry name" value="RIBOSOMAL PROTEIN S6 MODIFICATION PROTEIN"/>
    <property type="match status" value="1"/>
</dbReference>
<dbReference type="InterPro" id="IPR039523">
    <property type="entry name" value="RimK-rel_E_lig_ATP-grasp"/>
</dbReference>
<name>A0A6L9EBQ9_9FLAO</name>
<keyword evidence="3" id="KW-1185">Reference proteome</keyword>
<proteinExistence type="predicted"/>
<dbReference type="GO" id="GO:0009432">
    <property type="term" value="P:SOS response"/>
    <property type="evidence" value="ECO:0007669"/>
    <property type="project" value="TreeGrafter"/>
</dbReference>
<evidence type="ECO:0000313" key="3">
    <source>
        <dbReference type="Proteomes" id="UP000475249"/>
    </source>
</evidence>
<dbReference type="Gene3D" id="3.30.470.20">
    <property type="entry name" value="ATP-grasp fold, B domain"/>
    <property type="match status" value="1"/>
</dbReference>
<protein>
    <recommendedName>
        <fullName evidence="1">Alpha-L-glutamate ligase-related protein ATP-grasp domain-containing protein</fullName>
    </recommendedName>
</protein>
<dbReference type="RefSeq" id="WP_161435212.1">
    <property type="nucleotide sequence ID" value="NZ_WXYO01000004.1"/>
</dbReference>
<gene>
    <name evidence="2" type="ORF">GTQ38_09140</name>
</gene>
<evidence type="ECO:0000259" key="1">
    <source>
        <dbReference type="Pfam" id="PF14397"/>
    </source>
</evidence>
<dbReference type="GO" id="GO:0005737">
    <property type="term" value="C:cytoplasm"/>
    <property type="evidence" value="ECO:0007669"/>
    <property type="project" value="TreeGrafter"/>
</dbReference>
<accession>A0A6L9EBQ9</accession>
<dbReference type="AlphaFoldDB" id="A0A6L9EBQ9"/>
<dbReference type="Pfam" id="PF14397">
    <property type="entry name" value="ATPgrasp_ST"/>
    <property type="match status" value="1"/>
</dbReference>
<sequence>MLSRIFKVPNPGGVIGLNRRNIEFIYPHNQRRHYILADDKVKTKMILHQNDIACAKTYAVIERISQIKAKWESLQNQSALVLKPARGCGGGGIKILKKSACGQWQSSGKTISEARIFQHITSIISGLFSMASNDVCLIEECIVPHPFFAEIYDEGVPDFRIITLKAEPLMAMLRMPTSKSDGKANLHQKGVGIGVDMDAGTLTQVYDGKRYSNHHPDNENGVFGKQIPYWPGMLELAQKTARAFPLDYLGIDLVIDKVKGPQIMEVNVRPGLGIQLVNKCGLRSTVK</sequence>
<dbReference type="EMBL" id="WXYO01000004">
    <property type="protein sequence ID" value="NAS12164.1"/>
    <property type="molecule type" value="Genomic_DNA"/>
</dbReference>